<dbReference type="PROSITE" id="PS50118">
    <property type="entry name" value="HMG_BOX_2"/>
    <property type="match status" value="3"/>
</dbReference>
<evidence type="ECO:0000256" key="1">
    <source>
        <dbReference type="ARBA" id="ARBA00023125"/>
    </source>
</evidence>
<feature type="DNA-binding region" description="HMG box" evidence="2">
    <location>
        <begin position="167"/>
        <end position="232"/>
    </location>
</feature>
<dbReference type="AlphaFoldDB" id="A0A9P0Q1M3"/>
<dbReference type="SUPFAM" id="SSF47095">
    <property type="entry name" value="HMG-box"/>
    <property type="match status" value="3"/>
</dbReference>
<reference evidence="4" key="1">
    <citation type="submission" date="2022-03" db="EMBL/GenBank/DDBJ databases">
        <authorList>
            <person name="Sayadi A."/>
        </authorList>
    </citation>
    <scope>NUCLEOTIDE SEQUENCE</scope>
</reference>
<name>A0A9P0Q1M3_ACAOB</name>
<evidence type="ECO:0000256" key="2">
    <source>
        <dbReference type="PROSITE-ProRule" id="PRU00267"/>
    </source>
</evidence>
<sequence length="364" mass="43318">MAAKTFFTGVLLKSFNFTPNKVLLNNSYRAPLVNTAVLNLRSHASAVTATEKLKGLNIPDKPKRPLSPYLRFVENYKHSVLKENPDIKITEVVKKCAEKWNSMSEEEKQKYKENYKIESEKYSQTISDYNKSLTNEQIQALKEIALEKKTKKQKRKMKKLCKDTNKPKRPLLPLTMYMMEVCQMSNIPLKELMKDPDIRKKWESLPESDRKRYEEVYQRKKAKYDQDLLEWEKIMIEDGHQNAVRQRTLKETNSYLPPDIRHLTKPKRPTSRFMAYQAEQQKLRKDVPSKELKKALRTEWEEMSELEKLKYNTAYEKAKQKYEEDLREWEQKVMEAGHPEFVRPKTHLPKRESRIKTLKKVKSQ</sequence>
<dbReference type="PANTHER" id="PTHR48112:SF22">
    <property type="entry name" value="MITOCHONDRIAL TRANSCRIPTION FACTOR A, ISOFORM B"/>
    <property type="match status" value="1"/>
</dbReference>
<evidence type="ECO:0000313" key="4">
    <source>
        <dbReference type="EMBL" id="CAH2007232.1"/>
    </source>
</evidence>
<evidence type="ECO:0000259" key="3">
    <source>
        <dbReference type="PROSITE" id="PS50118"/>
    </source>
</evidence>
<dbReference type="GO" id="GO:0006357">
    <property type="term" value="P:regulation of transcription by RNA polymerase II"/>
    <property type="evidence" value="ECO:0007669"/>
    <property type="project" value="TreeGrafter"/>
</dbReference>
<dbReference type="InterPro" id="IPR050342">
    <property type="entry name" value="HMGB"/>
</dbReference>
<organism evidence="4 5">
    <name type="scientific">Acanthoscelides obtectus</name>
    <name type="common">Bean weevil</name>
    <name type="synonym">Bruchus obtectus</name>
    <dbReference type="NCBI Taxonomy" id="200917"/>
    <lineage>
        <taxon>Eukaryota</taxon>
        <taxon>Metazoa</taxon>
        <taxon>Ecdysozoa</taxon>
        <taxon>Arthropoda</taxon>
        <taxon>Hexapoda</taxon>
        <taxon>Insecta</taxon>
        <taxon>Pterygota</taxon>
        <taxon>Neoptera</taxon>
        <taxon>Endopterygota</taxon>
        <taxon>Coleoptera</taxon>
        <taxon>Polyphaga</taxon>
        <taxon>Cucujiformia</taxon>
        <taxon>Chrysomeloidea</taxon>
        <taxon>Chrysomelidae</taxon>
        <taxon>Bruchinae</taxon>
        <taxon>Bruchini</taxon>
        <taxon>Acanthoscelides</taxon>
    </lineage>
</organism>
<dbReference type="Gene3D" id="1.10.30.10">
    <property type="entry name" value="High mobility group box domain"/>
    <property type="match status" value="3"/>
</dbReference>
<dbReference type="SMART" id="SM00398">
    <property type="entry name" value="HMG"/>
    <property type="match status" value="3"/>
</dbReference>
<accession>A0A9P0Q1M3</accession>
<comment type="caution">
    <text evidence="4">The sequence shown here is derived from an EMBL/GenBank/DDBJ whole genome shotgun (WGS) entry which is preliminary data.</text>
</comment>
<feature type="DNA-binding region" description="HMG box" evidence="2">
    <location>
        <begin position="62"/>
        <end position="130"/>
    </location>
</feature>
<keyword evidence="5" id="KW-1185">Reference proteome</keyword>
<keyword evidence="2" id="KW-0539">Nucleus</keyword>
<dbReference type="Pfam" id="PF00505">
    <property type="entry name" value="HMG_box"/>
    <property type="match status" value="2"/>
</dbReference>
<dbReference type="EMBL" id="CAKOFQ010007739">
    <property type="protein sequence ID" value="CAH2007232.1"/>
    <property type="molecule type" value="Genomic_DNA"/>
</dbReference>
<keyword evidence="1 2" id="KW-0238">DNA-binding</keyword>
<dbReference type="CDD" id="cd00084">
    <property type="entry name" value="HMG-box_SF"/>
    <property type="match status" value="1"/>
</dbReference>
<feature type="domain" description="HMG box" evidence="3">
    <location>
        <begin position="62"/>
        <end position="130"/>
    </location>
</feature>
<dbReference type="GO" id="GO:0003677">
    <property type="term" value="F:DNA binding"/>
    <property type="evidence" value="ECO:0007669"/>
    <property type="project" value="UniProtKB-UniRule"/>
</dbReference>
<dbReference type="OrthoDB" id="5550281at2759"/>
<protein>
    <recommendedName>
        <fullName evidence="3">HMG box domain-containing protein</fullName>
    </recommendedName>
</protein>
<dbReference type="InterPro" id="IPR009071">
    <property type="entry name" value="HMG_box_dom"/>
</dbReference>
<feature type="DNA-binding region" description="HMG box" evidence="2">
    <location>
        <begin position="266"/>
        <end position="330"/>
    </location>
</feature>
<gene>
    <name evidence="4" type="ORF">ACAOBT_LOCUS29544</name>
</gene>
<dbReference type="Proteomes" id="UP001152888">
    <property type="component" value="Unassembled WGS sequence"/>
</dbReference>
<evidence type="ECO:0000313" key="5">
    <source>
        <dbReference type="Proteomes" id="UP001152888"/>
    </source>
</evidence>
<dbReference type="GO" id="GO:0005634">
    <property type="term" value="C:nucleus"/>
    <property type="evidence" value="ECO:0007669"/>
    <property type="project" value="UniProtKB-UniRule"/>
</dbReference>
<feature type="domain" description="HMG box" evidence="3">
    <location>
        <begin position="266"/>
        <end position="330"/>
    </location>
</feature>
<dbReference type="InterPro" id="IPR036910">
    <property type="entry name" value="HMG_box_dom_sf"/>
</dbReference>
<proteinExistence type="predicted"/>
<dbReference type="PANTHER" id="PTHR48112">
    <property type="entry name" value="HIGH MOBILITY GROUP PROTEIN DSP1"/>
    <property type="match status" value="1"/>
</dbReference>
<feature type="domain" description="HMG box" evidence="3">
    <location>
        <begin position="167"/>
        <end position="232"/>
    </location>
</feature>